<feature type="transmembrane region" description="Helical" evidence="1">
    <location>
        <begin position="90"/>
        <end position="110"/>
    </location>
</feature>
<protein>
    <recommendedName>
        <fullName evidence="4">Transmembrane protein</fullName>
    </recommendedName>
</protein>
<keyword evidence="1" id="KW-1133">Transmembrane helix</keyword>
<comment type="caution">
    <text evidence="2">The sequence shown here is derived from an EMBL/GenBank/DDBJ whole genome shotgun (WGS) entry which is preliminary data.</text>
</comment>
<dbReference type="RefSeq" id="WP_168104689.1">
    <property type="nucleotide sequence ID" value="NZ_CP051215.1"/>
</dbReference>
<evidence type="ECO:0008006" key="4">
    <source>
        <dbReference type="Google" id="ProtNLM"/>
    </source>
</evidence>
<dbReference type="GO" id="GO:0015234">
    <property type="term" value="F:thiamine transmembrane transporter activity"/>
    <property type="evidence" value="ECO:0007669"/>
    <property type="project" value="InterPro"/>
</dbReference>
<feature type="transmembrane region" description="Helical" evidence="1">
    <location>
        <begin position="139"/>
        <end position="160"/>
    </location>
</feature>
<feature type="transmembrane region" description="Helical" evidence="1">
    <location>
        <begin position="214"/>
        <end position="237"/>
    </location>
</feature>
<dbReference type="GO" id="GO:0005886">
    <property type="term" value="C:plasma membrane"/>
    <property type="evidence" value="ECO:0007669"/>
    <property type="project" value="InterPro"/>
</dbReference>
<dbReference type="InterPro" id="IPR012651">
    <property type="entry name" value="Thia_Transptr_ThiT"/>
</dbReference>
<organism evidence="2 3">
    <name type="scientific">Spiroplasma platyhelix PALS-1</name>
    <dbReference type="NCBI Taxonomy" id="1276218"/>
    <lineage>
        <taxon>Bacteria</taxon>
        <taxon>Bacillati</taxon>
        <taxon>Mycoplasmatota</taxon>
        <taxon>Mollicutes</taxon>
        <taxon>Entomoplasmatales</taxon>
        <taxon>Spiroplasmataceae</taxon>
        <taxon>Spiroplasma</taxon>
    </lineage>
</organism>
<dbReference type="Pfam" id="PF09515">
    <property type="entry name" value="Thia_YuaJ"/>
    <property type="match status" value="1"/>
</dbReference>
<dbReference type="Proteomes" id="UP000584587">
    <property type="component" value="Unassembled WGS sequence"/>
</dbReference>
<feature type="transmembrane region" description="Helical" evidence="1">
    <location>
        <begin position="57"/>
        <end position="78"/>
    </location>
</feature>
<proteinExistence type="predicted"/>
<feature type="transmembrane region" description="Helical" evidence="1">
    <location>
        <begin position="181"/>
        <end position="208"/>
    </location>
</feature>
<feature type="transmembrane region" description="Helical" evidence="1">
    <location>
        <begin position="16"/>
        <end position="37"/>
    </location>
</feature>
<evidence type="ECO:0000313" key="3">
    <source>
        <dbReference type="Proteomes" id="UP000584587"/>
    </source>
</evidence>
<keyword evidence="3" id="KW-1185">Reference proteome</keyword>
<evidence type="ECO:0000256" key="1">
    <source>
        <dbReference type="SAM" id="Phobius"/>
    </source>
</evidence>
<feature type="transmembrane region" description="Helical" evidence="1">
    <location>
        <begin position="249"/>
        <end position="269"/>
    </location>
</feature>
<reference evidence="2 3" key="1">
    <citation type="submission" date="2020-04" db="EMBL/GenBank/DDBJ databases">
        <title>Complete genome sequence of Spiroplasma platyhelix ATCC 51748, an insect isolate.</title>
        <authorList>
            <person name="Green E.A."/>
            <person name="Klassen J.L."/>
        </authorList>
    </citation>
    <scope>NUCLEOTIDE SEQUENCE [LARGE SCALE GENOMIC DNA]</scope>
    <source>
        <strain evidence="2 3">PALS-1</strain>
    </source>
</reference>
<gene>
    <name evidence="2" type="ORF">HER12_00355</name>
</gene>
<accession>A0A846TW51</accession>
<keyword evidence="1" id="KW-0812">Transmembrane</keyword>
<name>A0A846TW51_9MOLU</name>
<sequence>MLDQNPKYYWLKITSIFNMVVFFSLFLVVTIVSSTTLNSIFNINSTVSGWQFYSLKIFLILIGLLVLLAAGLWVAISFKHSSIDAIKENYFISFLLTILTLNFYGCFFVVRSMQESKETSFKKNKFWVKFKANLGIKQWLTVDYVLIAFFCALTLTFAYIEENLLPRMPFGGGIAIKYIPLIIISFSTSFLAGWLTGFITALMSLLFIPASNIISPWSFLLDYFLPMTTPAVVAFLPNKVSTEKSIFTYINYFLHCFLVFFIIYFWQFLSGYFLWTTAFPNSVWTGYSAILYSLVYNFIHIFIFSYPISQAIVPVLYRNLGIYYINRYH</sequence>
<keyword evidence="1" id="KW-0472">Membrane</keyword>
<evidence type="ECO:0000313" key="2">
    <source>
        <dbReference type="EMBL" id="NKE38211.1"/>
    </source>
</evidence>
<dbReference type="EMBL" id="JAAVVK010000001">
    <property type="protein sequence ID" value="NKE38211.1"/>
    <property type="molecule type" value="Genomic_DNA"/>
</dbReference>
<dbReference type="Gene3D" id="1.10.1760.20">
    <property type="match status" value="1"/>
</dbReference>
<dbReference type="AlphaFoldDB" id="A0A846TW51"/>
<feature type="transmembrane region" description="Helical" evidence="1">
    <location>
        <begin position="289"/>
        <end position="308"/>
    </location>
</feature>